<dbReference type="Pfam" id="PF00005">
    <property type="entry name" value="ABC_tran"/>
    <property type="match status" value="1"/>
</dbReference>
<accession>A0A7C2BGV0</accession>
<organism evidence="6">
    <name type="scientific">Thermomicrobium roseum</name>
    <dbReference type="NCBI Taxonomy" id="500"/>
    <lineage>
        <taxon>Bacteria</taxon>
        <taxon>Pseudomonadati</taxon>
        <taxon>Thermomicrobiota</taxon>
        <taxon>Thermomicrobia</taxon>
        <taxon>Thermomicrobiales</taxon>
        <taxon>Thermomicrobiaceae</taxon>
        <taxon>Thermomicrobium</taxon>
    </lineage>
</organism>
<protein>
    <submittedName>
        <fullName evidence="6">ABC transporter ATP-binding protein</fullName>
    </submittedName>
</protein>
<dbReference type="SUPFAM" id="SSF52540">
    <property type="entry name" value="P-loop containing nucleoside triphosphate hydrolases"/>
    <property type="match status" value="1"/>
</dbReference>
<evidence type="ECO:0000256" key="1">
    <source>
        <dbReference type="ARBA" id="ARBA00005417"/>
    </source>
</evidence>
<keyword evidence="5 6" id="KW-0067">ATP-binding</keyword>
<sequence>MMTAPPIAVEQLTRSYDSQRGVIDLTFTVQPGEIFGFLGPNGAGKTTTIRVLMGFLRPTSGRARVFGLDCWTESTEIKKHVGYVPGDVRLWENMTGVQFLDFLCAFRQHIDPAWRRKLLERFQVELDKRIKHLSRGNRQKLALVQALLHDPLLLILDEPTSGLDPLMQHEFLTFLREERDRGKTIFLSSHQLSEVERVADRVGIIREGRLVAVLTVEELKRRRTRPMELVFAQPVDPQRFADLPGVRVLSVQDDGRRIELGVQDELPALLRRLADLPVIDMIYAPPDLESVFLTYYQAETIPPTREEAAS</sequence>
<dbReference type="PANTHER" id="PTHR42711:SF5">
    <property type="entry name" value="ABC TRANSPORTER ATP-BINDING PROTEIN NATA"/>
    <property type="match status" value="1"/>
</dbReference>
<dbReference type="Gene3D" id="3.40.50.300">
    <property type="entry name" value="P-loop containing nucleotide triphosphate hydrolases"/>
    <property type="match status" value="1"/>
</dbReference>
<name>A0A7C2BGV0_THERO</name>
<dbReference type="InterPro" id="IPR003439">
    <property type="entry name" value="ABC_transporter-like_ATP-bd"/>
</dbReference>
<dbReference type="GO" id="GO:0005524">
    <property type="term" value="F:ATP binding"/>
    <property type="evidence" value="ECO:0007669"/>
    <property type="project" value="UniProtKB-KW"/>
</dbReference>
<dbReference type="PROSITE" id="PS50893">
    <property type="entry name" value="ABC_TRANSPORTER_2"/>
    <property type="match status" value="1"/>
</dbReference>
<evidence type="ECO:0000256" key="4">
    <source>
        <dbReference type="ARBA" id="ARBA00022741"/>
    </source>
</evidence>
<keyword evidence="3" id="KW-0536">Nodulation</keyword>
<keyword evidence="2" id="KW-0813">Transport</keyword>
<evidence type="ECO:0000256" key="5">
    <source>
        <dbReference type="ARBA" id="ARBA00022840"/>
    </source>
</evidence>
<dbReference type="InterPro" id="IPR050763">
    <property type="entry name" value="ABC_transporter_ATP-binding"/>
</dbReference>
<dbReference type="SMART" id="SM00382">
    <property type="entry name" value="AAA"/>
    <property type="match status" value="1"/>
</dbReference>
<reference evidence="6" key="1">
    <citation type="journal article" date="2020" name="mSystems">
        <title>Genome- and Community-Level Interaction Insights into Carbon Utilization and Element Cycling Functions of Hydrothermarchaeota in Hydrothermal Sediment.</title>
        <authorList>
            <person name="Zhou Z."/>
            <person name="Liu Y."/>
            <person name="Xu W."/>
            <person name="Pan J."/>
            <person name="Luo Z.H."/>
            <person name="Li M."/>
        </authorList>
    </citation>
    <scope>NUCLEOTIDE SEQUENCE [LARGE SCALE GENOMIC DNA]</scope>
    <source>
        <strain evidence="6">SpSt-222</strain>
    </source>
</reference>
<dbReference type="InterPro" id="IPR003593">
    <property type="entry name" value="AAA+_ATPase"/>
</dbReference>
<dbReference type="AlphaFoldDB" id="A0A7C2BGV0"/>
<comment type="similarity">
    <text evidence="1">Belongs to the ABC transporter superfamily.</text>
</comment>
<dbReference type="InterPro" id="IPR027417">
    <property type="entry name" value="P-loop_NTPase"/>
</dbReference>
<evidence type="ECO:0000256" key="2">
    <source>
        <dbReference type="ARBA" id="ARBA00022448"/>
    </source>
</evidence>
<dbReference type="EMBL" id="DSJL01000011">
    <property type="protein sequence ID" value="HEF65368.1"/>
    <property type="molecule type" value="Genomic_DNA"/>
</dbReference>
<evidence type="ECO:0000256" key="3">
    <source>
        <dbReference type="ARBA" id="ARBA00022458"/>
    </source>
</evidence>
<gene>
    <name evidence="6" type="ORF">ENP47_07205</name>
</gene>
<dbReference type="PANTHER" id="PTHR42711">
    <property type="entry name" value="ABC TRANSPORTER ATP-BINDING PROTEIN"/>
    <property type="match status" value="1"/>
</dbReference>
<keyword evidence="4" id="KW-0547">Nucleotide-binding</keyword>
<proteinExistence type="inferred from homology"/>
<dbReference type="GO" id="GO:0016887">
    <property type="term" value="F:ATP hydrolysis activity"/>
    <property type="evidence" value="ECO:0007669"/>
    <property type="project" value="InterPro"/>
</dbReference>
<comment type="caution">
    <text evidence="6">The sequence shown here is derived from an EMBL/GenBank/DDBJ whole genome shotgun (WGS) entry which is preliminary data.</text>
</comment>
<dbReference type="CDD" id="cd03230">
    <property type="entry name" value="ABC_DR_subfamily_A"/>
    <property type="match status" value="1"/>
</dbReference>
<evidence type="ECO:0000313" key="6">
    <source>
        <dbReference type="EMBL" id="HEF65368.1"/>
    </source>
</evidence>